<reference evidence="1 2" key="1">
    <citation type="submission" date="2015-02" db="EMBL/GenBank/DDBJ databases">
        <title>Single-cell genomics of uncultivated deep-branching MTB reveals a conserved set of magnetosome genes.</title>
        <authorList>
            <person name="Kolinko S."/>
            <person name="Richter M."/>
            <person name="Glockner F.O."/>
            <person name="Brachmann A."/>
            <person name="Schuler D."/>
        </authorList>
    </citation>
    <scope>NUCLEOTIDE SEQUENCE [LARGE SCALE GENOMIC DNA]</scope>
    <source>
        <strain evidence="1">TM-1</strain>
    </source>
</reference>
<organism evidence="1 2">
    <name type="scientific">Candidatus Magnetobacterium bavaricum</name>
    <dbReference type="NCBI Taxonomy" id="29290"/>
    <lineage>
        <taxon>Bacteria</taxon>
        <taxon>Pseudomonadati</taxon>
        <taxon>Nitrospirota</taxon>
        <taxon>Thermodesulfovibrionia</taxon>
        <taxon>Thermodesulfovibrionales</taxon>
        <taxon>Candidatus Magnetobacteriaceae</taxon>
        <taxon>Candidatus Magnetobacterium</taxon>
    </lineage>
</organism>
<protein>
    <submittedName>
        <fullName evidence="1">Uncharacterized protein</fullName>
    </submittedName>
</protein>
<evidence type="ECO:0000313" key="2">
    <source>
        <dbReference type="Proteomes" id="UP000033423"/>
    </source>
</evidence>
<proteinExistence type="predicted"/>
<evidence type="ECO:0000313" key="1">
    <source>
        <dbReference type="EMBL" id="KJU81970.1"/>
    </source>
</evidence>
<keyword evidence="2" id="KW-1185">Reference proteome</keyword>
<name>A0A0F3GJ63_9BACT</name>
<dbReference type="AlphaFoldDB" id="A0A0F3GJ63"/>
<sequence>MISFSALFLSVMSCMETTAPMLLPLLSINVLPVADRTCGDFPFGAMTISILVTSSPLSALNKGISSMFILVLPSAR</sequence>
<dbReference type="Proteomes" id="UP000033423">
    <property type="component" value="Unassembled WGS sequence"/>
</dbReference>
<accession>A0A0F3GJ63</accession>
<dbReference type="EMBL" id="LACI01002471">
    <property type="protein sequence ID" value="KJU81970.1"/>
    <property type="molecule type" value="Genomic_DNA"/>
</dbReference>
<comment type="caution">
    <text evidence="1">The sequence shown here is derived from an EMBL/GenBank/DDBJ whole genome shotgun (WGS) entry which is preliminary data.</text>
</comment>
<gene>
    <name evidence="1" type="ORF">MBAV_005837</name>
</gene>